<accession>A0A5D4KCU0</accession>
<evidence type="ECO:0000256" key="1">
    <source>
        <dbReference type="SAM" id="Phobius"/>
    </source>
</evidence>
<comment type="caution">
    <text evidence="2">The sequence shown here is derived from an EMBL/GenBank/DDBJ whole genome shotgun (WGS) entry which is preliminary data.</text>
</comment>
<evidence type="ECO:0000313" key="3">
    <source>
        <dbReference type="Proteomes" id="UP000323317"/>
    </source>
</evidence>
<dbReference type="RefSeq" id="WP_148946816.1">
    <property type="nucleotide sequence ID" value="NZ_VTEH01000007.1"/>
</dbReference>
<organism evidence="2 3">
    <name type="scientific">Rossellomorea vietnamensis</name>
    <dbReference type="NCBI Taxonomy" id="218284"/>
    <lineage>
        <taxon>Bacteria</taxon>
        <taxon>Bacillati</taxon>
        <taxon>Bacillota</taxon>
        <taxon>Bacilli</taxon>
        <taxon>Bacillales</taxon>
        <taxon>Bacillaceae</taxon>
        <taxon>Rossellomorea</taxon>
    </lineage>
</organism>
<feature type="transmembrane region" description="Helical" evidence="1">
    <location>
        <begin position="64"/>
        <end position="86"/>
    </location>
</feature>
<keyword evidence="1" id="KW-0812">Transmembrane</keyword>
<dbReference type="AlphaFoldDB" id="A0A5D4KCU0"/>
<keyword evidence="1" id="KW-0472">Membrane</keyword>
<evidence type="ECO:0000313" key="2">
    <source>
        <dbReference type="EMBL" id="TYR75227.1"/>
    </source>
</evidence>
<gene>
    <name evidence="2" type="ORF">FZC79_10700</name>
</gene>
<name>A0A5D4KCU0_9BACI</name>
<dbReference type="EMBL" id="VTEH01000007">
    <property type="protein sequence ID" value="TYR75227.1"/>
    <property type="molecule type" value="Genomic_DNA"/>
</dbReference>
<sequence>MNQENLNNQETLTLSGTISKQDFINHNRYHIKKFNRIVLLSVFVTFLAIFIIGTWSINEDLWDWTFSIILGLIFALIITSVLLVFAKVFTK</sequence>
<dbReference type="Proteomes" id="UP000323317">
    <property type="component" value="Unassembled WGS sequence"/>
</dbReference>
<keyword evidence="1" id="KW-1133">Transmembrane helix</keyword>
<protein>
    <submittedName>
        <fullName evidence="2">Uncharacterized protein</fullName>
    </submittedName>
</protein>
<reference evidence="2 3" key="1">
    <citation type="submission" date="2019-08" db="EMBL/GenBank/DDBJ databases">
        <title>Bacillus genomes from the desert of Cuatro Cienegas, Coahuila.</title>
        <authorList>
            <person name="Olmedo-Alvarez G."/>
        </authorList>
    </citation>
    <scope>NUCLEOTIDE SEQUENCE [LARGE SCALE GENOMIC DNA]</scope>
    <source>
        <strain evidence="2 3">CH40_1T</strain>
    </source>
</reference>
<feature type="transmembrane region" description="Helical" evidence="1">
    <location>
        <begin position="37"/>
        <end position="58"/>
    </location>
</feature>
<proteinExistence type="predicted"/>